<evidence type="ECO:0000313" key="2">
    <source>
        <dbReference type="EMBL" id="UTT62569.1"/>
    </source>
</evidence>
<name>A0ABY5FWQ5_9MICO</name>
<evidence type="ECO:0008006" key="4">
    <source>
        <dbReference type="Google" id="ProtNLM"/>
    </source>
</evidence>
<gene>
    <name evidence="2" type="ORF">NNL39_00145</name>
</gene>
<dbReference type="Proteomes" id="UP001060039">
    <property type="component" value="Chromosome"/>
</dbReference>
<organism evidence="2 3">
    <name type="scientific">Microcella humidisoli</name>
    <dbReference type="NCBI Taxonomy" id="2963406"/>
    <lineage>
        <taxon>Bacteria</taxon>
        <taxon>Bacillati</taxon>
        <taxon>Actinomycetota</taxon>
        <taxon>Actinomycetes</taxon>
        <taxon>Micrococcales</taxon>
        <taxon>Microbacteriaceae</taxon>
        <taxon>Microcella</taxon>
    </lineage>
</organism>
<evidence type="ECO:0000313" key="3">
    <source>
        <dbReference type="Proteomes" id="UP001060039"/>
    </source>
</evidence>
<proteinExistence type="predicted"/>
<dbReference type="EMBL" id="CP101497">
    <property type="protein sequence ID" value="UTT62569.1"/>
    <property type="molecule type" value="Genomic_DNA"/>
</dbReference>
<dbReference type="RefSeq" id="WP_255159702.1">
    <property type="nucleotide sequence ID" value="NZ_CP101497.1"/>
</dbReference>
<sequence>MMSNDHDTQHDVTQGENPGAQGDIGAGQGNPGDETSPAERSDEETPAIVGVEQPRRDELDDDADFGGDLNASSQV</sequence>
<feature type="region of interest" description="Disordered" evidence="1">
    <location>
        <begin position="1"/>
        <end position="75"/>
    </location>
</feature>
<evidence type="ECO:0000256" key="1">
    <source>
        <dbReference type="SAM" id="MobiDB-lite"/>
    </source>
</evidence>
<feature type="compositionally biased region" description="Basic and acidic residues" evidence="1">
    <location>
        <begin position="1"/>
        <end position="10"/>
    </location>
</feature>
<keyword evidence="3" id="KW-1185">Reference proteome</keyword>
<protein>
    <recommendedName>
        <fullName evidence="4">MatE family transporter</fullName>
    </recommendedName>
</protein>
<reference evidence="2" key="1">
    <citation type="submission" date="2022-07" db="EMBL/GenBank/DDBJ databases">
        <title>Taxonomic analysis of Microcella humidisoli nov. sp., isolated from riverside soil.</title>
        <authorList>
            <person name="Molina K.M."/>
            <person name="Kim S.B."/>
        </authorList>
    </citation>
    <scope>NUCLEOTIDE SEQUENCE</scope>
    <source>
        <strain evidence="2">MMS21-STM10</strain>
    </source>
</reference>
<accession>A0ABY5FWQ5</accession>